<keyword evidence="1" id="KW-0472">Membrane</keyword>
<dbReference type="STRING" id="1123282.SAMN02745823_03668"/>
<dbReference type="OrthoDB" id="2060782at2"/>
<evidence type="ECO:0008006" key="4">
    <source>
        <dbReference type="Google" id="ProtNLM"/>
    </source>
</evidence>
<feature type="transmembrane region" description="Helical" evidence="1">
    <location>
        <begin position="205"/>
        <end position="230"/>
    </location>
</feature>
<evidence type="ECO:0000313" key="2">
    <source>
        <dbReference type="EMBL" id="SHI23043.1"/>
    </source>
</evidence>
<accession>A0A1M5ZGL3</accession>
<feature type="transmembrane region" description="Helical" evidence="1">
    <location>
        <begin position="299"/>
        <end position="317"/>
    </location>
</feature>
<protein>
    <recommendedName>
        <fullName evidence="4">ABC-2 family transporter protein</fullName>
    </recommendedName>
</protein>
<feature type="transmembrane region" description="Helical" evidence="1">
    <location>
        <begin position="266"/>
        <end position="293"/>
    </location>
</feature>
<organism evidence="2 3">
    <name type="scientific">Sporobacter termitidis DSM 10068</name>
    <dbReference type="NCBI Taxonomy" id="1123282"/>
    <lineage>
        <taxon>Bacteria</taxon>
        <taxon>Bacillati</taxon>
        <taxon>Bacillota</taxon>
        <taxon>Clostridia</taxon>
        <taxon>Eubacteriales</taxon>
        <taxon>Oscillospiraceae</taxon>
        <taxon>Sporobacter</taxon>
    </lineage>
</organism>
<dbReference type="AlphaFoldDB" id="A0A1M5ZGL3"/>
<dbReference type="RefSeq" id="WP_073082702.1">
    <property type="nucleotide sequence ID" value="NZ_FQXV01000019.1"/>
</dbReference>
<dbReference type="PROSITE" id="PS51257">
    <property type="entry name" value="PROKAR_LIPOPROTEIN"/>
    <property type="match status" value="1"/>
</dbReference>
<name>A0A1M5ZGL3_9FIRM</name>
<gene>
    <name evidence="2" type="ORF">SAMN02745823_03668</name>
</gene>
<proteinExistence type="predicted"/>
<keyword evidence="1" id="KW-0812">Transmembrane</keyword>
<sequence length="385" mass="42826">MDIFRYELKKLVSSAALWAFLAACMLFNILLIAADASGNTYAGFVGTAAEKTGYTLGERFSSRLEQLPFSNETEERYLSWLRRETSDVKDIFDGYDAPEKIGEQYIGALGLKGSTADMMRAKYQALQKSVDEKAARGESLTVYFAGDTYGMHKQLFGGVMKWLTTEGLLIAALVTLLSVGFENICRTDQLVYSTKTGRRVLRKKLPAAVLTGLAAYLLLVAVTLPVYLLMNHYGGIWGSSVSSVFNYVFDYICGQKPFITWQSYTVITYIPAVIAASAGLILCFALLAFVIGVLLKNSYVGFVVFIIIDAALFLLPASLNQTSLAFYISVLNPVSLWYKQYLWFTDGGPDILWPHFETLGIIATFCLLTIFCILSARRFRKKDLL</sequence>
<evidence type="ECO:0000256" key="1">
    <source>
        <dbReference type="SAM" id="Phobius"/>
    </source>
</evidence>
<feature type="transmembrane region" description="Helical" evidence="1">
    <location>
        <begin position="356"/>
        <end position="376"/>
    </location>
</feature>
<dbReference type="Proteomes" id="UP000183995">
    <property type="component" value="Unassembled WGS sequence"/>
</dbReference>
<feature type="transmembrane region" description="Helical" evidence="1">
    <location>
        <begin position="167"/>
        <end position="185"/>
    </location>
</feature>
<keyword evidence="1" id="KW-1133">Transmembrane helix</keyword>
<evidence type="ECO:0000313" key="3">
    <source>
        <dbReference type="Proteomes" id="UP000183995"/>
    </source>
</evidence>
<reference evidence="2 3" key="1">
    <citation type="submission" date="2016-11" db="EMBL/GenBank/DDBJ databases">
        <authorList>
            <person name="Jaros S."/>
            <person name="Januszkiewicz K."/>
            <person name="Wedrychowicz H."/>
        </authorList>
    </citation>
    <scope>NUCLEOTIDE SEQUENCE [LARGE SCALE GENOMIC DNA]</scope>
    <source>
        <strain evidence="2 3">DSM 10068</strain>
    </source>
</reference>
<dbReference type="EMBL" id="FQXV01000019">
    <property type="protein sequence ID" value="SHI23043.1"/>
    <property type="molecule type" value="Genomic_DNA"/>
</dbReference>
<feature type="transmembrane region" description="Helical" evidence="1">
    <location>
        <begin position="12"/>
        <end position="34"/>
    </location>
</feature>
<keyword evidence="3" id="KW-1185">Reference proteome</keyword>